<evidence type="ECO:0000313" key="3">
    <source>
        <dbReference type="Proteomes" id="UP000243406"/>
    </source>
</evidence>
<protein>
    <submittedName>
        <fullName evidence="2">Uncharacterized protein</fullName>
    </submittedName>
</protein>
<dbReference type="Proteomes" id="UP000243406">
    <property type="component" value="Unassembled WGS sequence"/>
</dbReference>
<keyword evidence="3" id="KW-1185">Reference proteome</keyword>
<name>A0A1T5DU38_9FIRM</name>
<dbReference type="AlphaFoldDB" id="A0A1T5DU38"/>
<keyword evidence="1" id="KW-0472">Membrane</keyword>
<keyword evidence="1" id="KW-1133">Transmembrane helix</keyword>
<accession>A0A1T5DU38</accession>
<feature type="transmembrane region" description="Helical" evidence="1">
    <location>
        <begin position="37"/>
        <end position="58"/>
    </location>
</feature>
<keyword evidence="1" id="KW-0812">Transmembrane</keyword>
<gene>
    <name evidence="2" type="ORF">SAMN02745120_0139</name>
</gene>
<evidence type="ECO:0000313" key="2">
    <source>
        <dbReference type="EMBL" id="SKB74903.1"/>
    </source>
</evidence>
<evidence type="ECO:0000256" key="1">
    <source>
        <dbReference type="SAM" id="Phobius"/>
    </source>
</evidence>
<dbReference type="EMBL" id="FUYN01000015">
    <property type="protein sequence ID" value="SKB74903.1"/>
    <property type="molecule type" value="Genomic_DNA"/>
</dbReference>
<sequence length="65" mass="7501">MDSLNLLLKDFIFAGAILLSLIYVLKIMSNHGSTNYYIKRIIGLILINGVAYNIEYLINYFKSHF</sequence>
<proteinExistence type="predicted"/>
<feature type="transmembrane region" description="Helical" evidence="1">
    <location>
        <begin position="6"/>
        <end position="25"/>
    </location>
</feature>
<reference evidence="3" key="1">
    <citation type="submission" date="2017-02" db="EMBL/GenBank/DDBJ databases">
        <authorList>
            <person name="Varghese N."/>
            <person name="Submissions S."/>
        </authorList>
    </citation>
    <scope>NUCLEOTIDE SEQUENCE [LARGE SCALE GENOMIC DNA]</scope>
    <source>
        <strain evidence="3">ATCC 35199</strain>
    </source>
</reference>
<organism evidence="2 3">
    <name type="scientific">Acetoanaerobium noterae</name>
    <dbReference type="NCBI Taxonomy" id="745369"/>
    <lineage>
        <taxon>Bacteria</taxon>
        <taxon>Bacillati</taxon>
        <taxon>Bacillota</taxon>
        <taxon>Clostridia</taxon>
        <taxon>Peptostreptococcales</taxon>
        <taxon>Filifactoraceae</taxon>
        <taxon>Acetoanaerobium</taxon>
    </lineage>
</organism>